<dbReference type="InterPro" id="IPR050287">
    <property type="entry name" value="MTA/SAH_deaminase"/>
</dbReference>
<gene>
    <name evidence="4" type="ORF">ATL17_1080</name>
</gene>
<evidence type="ECO:0000313" key="4">
    <source>
        <dbReference type="EMBL" id="TDQ67073.1"/>
    </source>
</evidence>
<dbReference type="SUPFAM" id="SSF51556">
    <property type="entry name" value="Metallo-dependent hydrolases"/>
    <property type="match status" value="1"/>
</dbReference>
<comment type="similarity">
    <text evidence="1">Belongs to the metallo-dependent hydrolases superfamily. ATZ/TRZ family.</text>
</comment>
<evidence type="ECO:0000313" key="5">
    <source>
        <dbReference type="Proteomes" id="UP000295391"/>
    </source>
</evidence>
<dbReference type="InterPro" id="IPR006680">
    <property type="entry name" value="Amidohydro-rel"/>
</dbReference>
<dbReference type="EMBL" id="SNYR01000001">
    <property type="protein sequence ID" value="TDQ67073.1"/>
    <property type="molecule type" value="Genomic_DNA"/>
</dbReference>
<dbReference type="RefSeq" id="WP_133571717.1">
    <property type="nucleotide sequence ID" value="NZ_SNYR01000001.1"/>
</dbReference>
<dbReference type="PANTHER" id="PTHR43794">
    <property type="entry name" value="AMINOHYDROLASE SSNA-RELATED"/>
    <property type="match status" value="1"/>
</dbReference>
<dbReference type="Pfam" id="PF01979">
    <property type="entry name" value="Amidohydro_1"/>
    <property type="match status" value="1"/>
</dbReference>
<dbReference type="InterPro" id="IPR011059">
    <property type="entry name" value="Metal-dep_hydrolase_composite"/>
</dbReference>
<name>A0A4R6VSP0_9HYPH</name>
<dbReference type="Proteomes" id="UP000295391">
    <property type="component" value="Unassembled WGS sequence"/>
</dbReference>
<keyword evidence="5" id="KW-1185">Reference proteome</keyword>
<dbReference type="SUPFAM" id="SSF51338">
    <property type="entry name" value="Composite domain of metallo-dependent hydrolases"/>
    <property type="match status" value="1"/>
</dbReference>
<dbReference type="Gene3D" id="3.20.20.140">
    <property type="entry name" value="Metal-dependent hydrolases"/>
    <property type="match status" value="1"/>
</dbReference>
<evidence type="ECO:0000256" key="1">
    <source>
        <dbReference type="ARBA" id="ARBA00006745"/>
    </source>
</evidence>
<dbReference type="OrthoDB" id="9796020at2"/>
<proteinExistence type="inferred from homology"/>
<comment type="caution">
    <text evidence="4">The sequence shown here is derived from an EMBL/GenBank/DDBJ whole genome shotgun (WGS) entry which is preliminary data.</text>
</comment>
<protein>
    <submittedName>
        <fullName evidence="4">Cytosine/adenosine deaminase-related metal-dependent hydrolase</fullName>
    </submittedName>
</protein>
<reference evidence="4 5" key="1">
    <citation type="submission" date="2019-03" db="EMBL/GenBank/DDBJ databases">
        <title>Genomic Encyclopedia of Type Strains, Phase III (KMG-III): the genomes of soil and plant-associated and newly described type strains.</title>
        <authorList>
            <person name="Whitman W."/>
        </authorList>
    </citation>
    <scope>NUCLEOTIDE SEQUENCE [LARGE SCALE GENOMIC DNA]</scope>
    <source>
        <strain evidence="4 5">CGMCC 1.7002</strain>
    </source>
</reference>
<feature type="domain" description="Amidohydrolase-related" evidence="3">
    <location>
        <begin position="64"/>
        <end position="433"/>
    </location>
</feature>
<dbReference type="AlphaFoldDB" id="A0A4R6VSP0"/>
<sequence length="485" mass="53416">MTDKNNNKISVIRNIDWLVAWDEAAQKHYYLRNGDLAYKGNEICYIGKSYDGHADSEIDGRNFMVMPGFVDIHAHSGDEPMAKGVFDDIGTPALYGQALYEYSGVLDFDDNPEALEAGLNVMLADLMKSGVTTLMDLTRPHDRWIDTMYKSGIRGYVAPGFREASWHVHNSHRLDFIWDEAKGRDAFERAKACVKEAEDYPSDRIRGALAPSQIETCSEKLLADGAAAAKSMGVPLTIHAAQTMAEHEELLQRHGMTAPQYLNSLGVLGPNLVLGHCIFLDHHSWTRQRTENDLALLAETGTSVAHCPVAFARSGMTLQTIGRYQRAGVNLGIGTDTYPNNYTEEMRIGMLAARISAKSVFDVSTADIFNAATIGGAKALQRDDIGRLKVGAKADMVLVNTNHPSMLPVYDPIRSFLHNAADRAISHVIVDGDFAVRDGEHCHIDHQANAEILTDAQNKAVAKAPQNDPQHRSMDVLAPLTFESR</sequence>
<dbReference type="PANTHER" id="PTHR43794:SF11">
    <property type="entry name" value="AMIDOHYDROLASE-RELATED DOMAIN-CONTAINING PROTEIN"/>
    <property type="match status" value="1"/>
</dbReference>
<dbReference type="InterPro" id="IPR032466">
    <property type="entry name" value="Metal_Hydrolase"/>
</dbReference>
<evidence type="ECO:0000259" key="3">
    <source>
        <dbReference type="Pfam" id="PF01979"/>
    </source>
</evidence>
<keyword evidence="2 4" id="KW-0378">Hydrolase</keyword>
<accession>A0A4R6VSP0</accession>
<organism evidence="4 5">
    <name type="scientific">Maritalea mobilis</name>
    <dbReference type="NCBI Taxonomy" id="483324"/>
    <lineage>
        <taxon>Bacteria</taxon>
        <taxon>Pseudomonadati</taxon>
        <taxon>Pseudomonadota</taxon>
        <taxon>Alphaproteobacteria</taxon>
        <taxon>Hyphomicrobiales</taxon>
        <taxon>Devosiaceae</taxon>
        <taxon>Maritalea</taxon>
    </lineage>
</organism>
<dbReference type="GO" id="GO:0016810">
    <property type="term" value="F:hydrolase activity, acting on carbon-nitrogen (but not peptide) bonds"/>
    <property type="evidence" value="ECO:0007669"/>
    <property type="project" value="InterPro"/>
</dbReference>
<dbReference type="Gene3D" id="2.30.40.10">
    <property type="entry name" value="Urease, subunit C, domain 1"/>
    <property type="match status" value="1"/>
</dbReference>
<evidence type="ECO:0000256" key="2">
    <source>
        <dbReference type="ARBA" id="ARBA00022801"/>
    </source>
</evidence>